<dbReference type="Proteomes" id="UP000016562">
    <property type="component" value="Unassembled WGS sequence"/>
</dbReference>
<feature type="transmembrane region" description="Helical" evidence="2">
    <location>
        <begin position="134"/>
        <end position="156"/>
    </location>
</feature>
<keyword evidence="2" id="KW-0472">Membrane</keyword>
<evidence type="ECO:0000313" key="3">
    <source>
        <dbReference type="EMBL" id="GAD79760.1"/>
    </source>
</evidence>
<dbReference type="RefSeq" id="WP_021713469.1">
    <property type="nucleotide sequence ID" value="NZ_BATM01000020.1"/>
</dbReference>
<dbReference type="AlphaFoldDB" id="U3B1C4"/>
<name>U3B1C4_9VIBR</name>
<organism evidence="3 4">
    <name type="scientific">Vibrio ezurae NBRC 102218</name>
    <dbReference type="NCBI Taxonomy" id="1219080"/>
    <lineage>
        <taxon>Bacteria</taxon>
        <taxon>Pseudomonadati</taxon>
        <taxon>Pseudomonadota</taxon>
        <taxon>Gammaproteobacteria</taxon>
        <taxon>Vibrionales</taxon>
        <taxon>Vibrionaceae</taxon>
        <taxon>Vibrio</taxon>
    </lineage>
</organism>
<evidence type="ECO:0000313" key="4">
    <source>
        <dbReference type="Proteomes" id="UP000016562"/>
    </source>
</evidence>
<keyword evidence="2" id="KW-1133">Transmembrane helix</keyword>
<sequence length="237" mass="27764">MRSLDLSKLQESNRQNWLRLQRLKEHQRKLDEARYRKELLQEQLEAEKIAAEIAGEKADTHVHEGTISPEQLNTLKGKQVHSQIVKEEVTAQLARERANAEIYELRKSQRIQQERDSRRLKHQRSRWLQSALNTILKLILIIILISLAVLGLYRMYRWVTEAPLIKEVEKRVEVPVEKRVEVPVEKVVEKKVEVIPDECTQIRRNGKIYIDCDGVKVDGANTLGNEKLNRMPELLQE</sequence>
<dbReference type="eggNOG" id="ENOG5031NSJ">
    <property type="taxonomic scope" value="Bacteria"/>
</dbReference>
<dbReference type="EMBL" id="BATM01000020">
    <property type="protein sequence ID" value="GAD79760.1"/>
    <property type="molecule type" value="Genomic_DNA"/>
</dbReference>
<proteinExistence type="predicted"/>
<protein>
    <submittedName>
        <fullName evidence="3">Uncharacterized protein</fullName>
    </submittedName>
</protein>
<accession>U3B1C4</accession>
<keyword evidence="4" id="KW-1185">Reference proteome</keyword>
<reference evidence="3 4" key="1">
    <citation type="submission" date="2013-09" db="EMBL/GenBank/DDBJ databases">
        <title>Whole genome shotgun sequence of Vibrio ezurae NBRC 102218.</title>
        <authorList>
            <person name="Yoshida I."/>
            <person name="Hosoyama A."/>
            <person name="Numata M."/>
            <person name="Hashimoto M."/>
            <person name="Hosoyama Y."/>
            <person name="Tsuchikane K."/>
            <person name="Noguchi M."/>
            <person name="Hirakata S."/>
            <person name="Ichikawa N."/>
            <person name="Ohji S."/>
            <person name="Yamazoe A."/>
            <person name="Fujita N."/>
        </authorList>
    </citation>
    <scope>NUCLEOTIDE SEQUENCE [LARGE SCALE GENOMIC DNA]</scope>
    <source>
        <strain evidence="3 4">NBRC 102218</strain>
    </source>
</reference>
<keyword evidence="2" id="KW-0812">Transmembrane</keyword>
<evidence type="ECO:0000256" key="2">
    <source>
        <dbReference type="SAM" id="Phobius"/>
    </source>
</evidence>
<evidence type="ECO:0000256" key="1">
    <source>
        <dbReference type="SAM" id="Coils"/>
    </source>
</evidence>
<comment type="caution">
    <text evidence="3">The sequence shown here is derived from an EMBL/GenBank/DDBJ whole genome shotgun (WGS) entry which is preliminary data.</text>
</comment>
<dbReference type="STRING" id="1219080.VEZ01S_20_00320"/>
<keyword evidence="1" id="KW-0175">Coiled coil</keyword>
<feature type="coiled-coil region" evidence="1">
    <location>
        <begin position="23"/>
        <end position="50"/>
    </location>
</feature>
<gene>
    <name evidence="3" type="ORF">VEZ01S_20_00320</name>
</gene>